<dbReference type="InterPro" id="IPR023572">
    <property type="entry name" value="Archease_dom"/>
</dbReference>
<gene>
    <name evidence="7" type="ORF">RB653_003550</name>
</gene>
<name>A0AAN7TY17_9MYCE</name>
<dbReference type="EMBL" id="JAVFKY010000001">
    <property type="protein sequence ID" value="KAK5581969.1"/>
    <property type="molecule type" value="Genomic_DNA"/>
</dbReference>
<accession>A0AAN7TY17</accession>
<dbReference type="AlphaFoldDB" id="A0AAN7TY17"/>
<evidence type="ECO:0000256" key="2">
    <source>
        <dbReference type="ARBA" id="ARBA00022694"/>
    </source>
</evidence>
<dbReference type="FunFam" id="3.55.10.10:FF:000002">
    <property type="entry name" value="Archease, putative"/>
    <property type="match status" value="1"/>
</dbReference>
<keyword evidence="4" id="KW-0106">Calcium</keyword>
<evidence type="ECO:0000259" key="6">
    <source>
        <dbReference type="Pfam" id="PF01951"/>
    </source>
</evidence>
<evidence type="ECO:0000313" key="7">
    <source>
        <dbReference type="EMBL" id="KAK5581969.1"/>
    </source>
</evidence>
<dbReference type="Gene3D" id="3.55.10.10">
    <property type="entry name" value="Archease domain"/>
    <property type="match status" value="1"/>
</dbReference>
<comment type="caution">
    <text evidence="7">The sequence shown here is derived from an EMBL/GenBank/DDBJ whole genome shotgun (WGS) entry which is preliminary data.</text>
</comment>
<comment type="similarity">
    <text evidence="1">Belongs to the archease family.</text>
</comment>
<dbReference type="PANTHER" id="PTHR12682">
    <property type="entry name" value="ARCHEASE"/>
    <property type="match status" value="1"/>
</dbReference>
<dbReference type="SUPFAM" id="SSF69819">
    <property type="entry name" value="MTH1598-like"/>
    <property type="match status" value="1"/>
</dbReference>
<organism evidence="7 8">
    <name type="scientific">Dictyostelium firmibasis</name>
    <dbReference type="NCBI Taxonomy" id="79012"/>
    <lineage>
        <taxon>Eukaryota</taxon>
        <taxon>Amoebozoa</taxon>
        <taxon>Evosea</taxon>
        <taxon>Eumycetozoa</taxon>
        <taxon>Dictyostelia</taxon>
        <taxon>Dictyosteliales</taxon>
        <taxon>Dictyosteliaceae</taxon>
        <taxon>Dictyostelium</taxon>
    </lineage>
</organism>
<proteinExistence type="inferred from homology"/>
<evidence type="ECO:0000256" key="1">
    <source>
        <dbReference type="ARBA" id="ARBA00007963"/>
    </source>
</evidence>
<feature type="domain" description="Archease" evidence="6">
    <location>
        <begin position="12"/>
        <end position="151"/>
    </location>
</feature>
<evidence type="ECO:0000256" key="3">
    <source>
        <dbReference type="ARBA" id="ARBA00022723"/>
    </source>
</evidence>
<reference evidence="7 8" key="1">
    <citation type="submission" date="2023-11" db="EMBL/GenBank/DDBJ databases">
        <title>Dfirmibasis_genome.</title>
        <authorList>
            <person name="Edelbroek B."/>
            <person name="Kjellin J."/>
            <person name="Jerlstrom-Hultqvist J."/>
            <person name="Soderbom F."/>
        </authorList>
    </citation>
    <scope>NUCLEOTIDE SEQUENCE [LARGE SCALE GENOMIC DNA]</scope>
    <source>
        <strain evidence="7 8">TNS-C-14</strain>
    </source>
</reference>
<evidence type="ECO:0000256" key="4">
    <source>
        <dbReference type="ARBA" id="ARBA00022837"/>
    </source>
</evidence>
<evidence type="ECO:0000313" key="8">
    <source>
        <dbReference type="Proteomes" id="UP001344447"/>
    </source>
</evidence>
<keyword evidence="2" id="KW-0819">tRNA processing</keyword>
<dbReference type="Pfam" id="PF01951">
    <property type="entry name" value="Archease"/>
    <property type="match status" value="1"/>
</dbReference>
<dbReference type="Proteomes" id="UP001344447">
    <property type="component" value="Unassembled WGS sequence"/>
</dbReference>
<dbReference type="GO" id="GO:0046872">
    <property type="term" value="F:metal ion binding"/>
    <property type="evidence" value="ECO:0007669"/>
    <property type="project" value="UniProtKB-KW"/>
</dbReference>
<sequence>MENFGLGQLKNYEYLDHTADIMFHTWGKDLKEALEQMVLIMNNYMVELDSVELDESATEQTISVKGHDMDSLLFALLDEFLFVFSTEFIIFKQVEIISFDRENFTIEAIGKGVELDKSKHTTGTEIKAITYSCMKIEENPDKSDIHVIVDI</sequence>
<protein>
    <recommendedName>
        <fullName evidence="5">Protein archease-like</fullName>
    </recommendedName>
</protein>
<dbReference type="GO" id="GO:0072669">
    <property type="term" value="C:tRNA-splicing ligase complex"/>
    <property type="evidence" value="ECO:0007669"/>
    <property type="project" value="TreeGrafter"/>
</dbReference>
<keyword evidence="3" id="KW-0479">Metal-binding</keyword>
<keyword evidence="8" id="KW-1185">Reference proteome</keyword>
<dbReference type="InterPro" id="IPR036820">
    <property type="entry name" value="Archease_dom_sf"/>
</dbReference>
<dbReference type="GO" id="GO:0006388">
    <property type="term" value="P:tRNA splicing, via endonucleolytic cleavage and ligation"/>
    <property type="evidence" value="ECO:0007669"/>
    <property type="project" value="TreeGrafter"/>
</dbReference>
<evidence type="ECO:0000256" key="5">
    <source>
        <dbReference type="ARBA" id="ARBA00071898"/>
    </source>
</evidence>
<dbReference type="InterPro" id="IPR002804">
    <property type="entry name" value="Archease"/>
</dbReference>
<dbReference type="PANTHER" id="PTHR12682:SF11">
    <property type="entry name" value="PROTEIN ARCHEASE"/>
    <property type="match status" value="1"/>
</dbReference>